<protein>
    <submittedName>
        <fullName evidence="3">Serine aminopeptidase S33 family</fullName>
    </submittedName>
</protein>
<accession>A0A3N2DDV9</accession>
<organism evidence="3 4">
    <name type="scientific">Sinobacterium caligoides</name>
    <dbReference type="NCBI Taxonomy" id="933926"/>
    <lineage>
        <taxon>Bacteria</taxon>
        <taxon>Pseudomonadati</taxon>
        <taxon>Pseudomonadota</taxon>
        <taxon>Gammaproteobacteria</taxon>
        <taxon>Cellvibrionales</taxon>
        <taxon>Spongiibacteraceae</taxon>
        <taxon>Sinobacterium</taxon>
    </lineage>
</organism>
<evidence type="ECO:0000259" key="2">
    <source>
        <dbReference type="Pfam" id="PF12146"/>
    </source>
</evidence>
<dbReference type="AlphaFoldDB" id="A0A3N2DDV9"/>
<dbReference type="PANTHER" id="PTHR22946:SF9">
    <property type="entry name" value="POLYKETIDE TRANSFERASE AF380"/>
    <property type="match status" value="1"/>
</dbReference>
<dbReference type="OrthoDB" id="9805123at2"/>
<keyword evidence="1" id="KW-0378">Hydrolase</keyword>
<dbReference type="EMBL" id="RKHR01000008">
    <property type="protein sequence ID" value="ROR97963.1"/>
    <property type="molecule type" value="Genomic_DNA"/>
</dbReference>
<dbReference type="PANTHER" id="PTHR22946">
    <property type="entry name" value="DIENELACTONE HYDROLASE DOMAIN-CONTAINING PROTEIN-RELATED"/>
    <property type="match status" value="1"/>
</dbReference>
<comment type="caution">
    <text evidence="3">The sequence shown here is derived from an EMBL/GenBank/DDBJ whole genome shotgun (WGS) entry which is preliminary data.</text>
</comment>
<dbReference type="InterPro" id="IPR029058">
    <property type="entry name" value="AB_hydrolase_fold"/>
</dbReference>
<name>A0A3N2DDV9_9GAMM</name>
<evidence type="ECO:0000256" key="1">
    <source>
        <dbReference type="ARBA" id="ARBA00022801"/>
    </source>
</evidence>
<evidence type="ECO:0000313" key="3">
    <source>
        <dbReference type="EMBL" id="ROR97963.1"/>
    </source>
</evidence>
<feature type="domain" description="Serine aminopeptidase S33" evidence="2">
    <location>
        <begin position="32"/>
        <end position="269"/>
    </location>
</feature>
<dbReference type="Pfam" id="PF12146">
    <property type="entry name" value="Hydrolase_4"/>
    <property type="match status" value="1"/>
</dbReference>
<dbReference type="RefSeq" id="WP_123713958.1">
    <property type="nucleotide sequence ID" value="NZ_RKHR01000008.1"/>
</dbReference>
<dbReference type="SUPFAM" id="SSF53474">
    <property type="entry name" value="alpha/beta-Hydrolases"/>
    <property type="match status" value="1"/>
</dbReference>
<evidence type="ECO:0000313" key="4">
    <source>
        <dbReference type="Proteomes" id="UP000275394"/>
    </source>
</evidence>
<dbReference type="Proteomes" id="UP000275394">
    <property type="component" value="Unassembled WGS sequence"/>
</dbReference>
<dbReference type="GO" id="GO:0052689">
    <property type="term" value="F:carboxylic ester hydrolase activity"/>
    <property type="evidence" value="ECO:0007669"/>
    <property type="project" value="UniProtKB-ARBA"/>
</dbReference>
<dbReference type="InterPro" id="IPR022742">
    <property type="entry name" value="Hydrolase_4"/>
</dbReference>
<dbReference type="InterPro" id="IPR050261">
    <property type="entry name" value="FrsA_esterase"/>
</dbReference>
<reference evidence="3 4" key="1">
    <citation type="submission" date="2018-11" db="EMBL/GenBank/DDBJ databases">
        <title>Genomic Encyclopedia of Type Strains, Phase IV (KMG-IV): sequencing the most valuable type-strain genomes for metagenomic binning, comparative biology and taxonomic classification.</title>
        <authorList>
            <person name="Goeker M."/>
        </authorList>
    </citation>
    <scope>NUCLEOTIDE SEQUENCE [LARGE SCALE GENOMIC DNA]</scope>
    <source>
        <strain evidence="3 4">DSM 100316</strain>
    </source>
</reference>
<dbReference type="Gene3D" id="3.40.50.1820">
    <property type="entry name" value="alpha/beta hydrolase"/>
    <property type="match status" value="1"/>
</dbReference>
<sequence>MQQQASHFTVDGTRLQAYFHRPERHDDTALPIVVMGNGFATEWQFGTRPAIEAFTAAGIATMNFDYRSFGQSDGEPRQVVDIPGQQDDFLAALEHARAQPWVDARRIIIWGSSLGGGHAISMAARFPSAFAMIAQVPHCCSRAAFKTVALGNVLTGMSRAIADSLKALFGGKPILLPAVAEPEQYAVMNYPGWRESYQQHLAKGSTTWQNSIPARSLLKGGDYRPLLVAEQIRCPSLLVAARDDAGVPLASVRQTAAMIANAQLKIIDGDHFGVYYGPHIDDVVEAELTFIKQQLLHAESS</sequence>
<keyword evidence="4" id="KW-1185">Reference proteome</keyword>
<proteinExistence type="predicted"/>
<dbReference type="GO" id="GO:0004177">
    <property type="term" value="F:aminopeptidase activity"/>
    <property type="evidence" value="ECO:0007669"/>
    <property type="project" value="UniProtKB-KW"/>
</dbReference>
<keyword evidence="3" id="KW-0031">Aminopeptidase</keyword>
<gene>
    <name evidence="3" type="ORF">EDC56_3632</name>
</gene>
<keyword evidence="3" id="KW-0645">Protease</keyword>